<dbReference type="Proteomes" id="UP001293593">
    <property type="component" value="Unassembled WGS sequence"/>
</dbReference>
<evidence type="ECO:0000313" key="3">
    <source>
        <dbReference type="Proteomes" id="UP001293593"/>
    </source>
</evidence>
<dbReference type="GO" id="GO:0016036">
    <property type="term" value="P:cellular response to phosphate starvation"/>
    <property type="evidence" value="ECO:0007669"/>
    <property type="project" value="InterPro"/>
</dbReference>
<protein>
    <recommendedName>
        <fullName evidence="1">SPX domain-containing protein</fullName>
    </recommendedName>
</protein>
<keyword evidence="3" id="KW-1185">Reference proteome</keyword>
<evidence type="ECO:0000259" key="1">
    <source>
        <dbReference type="PROSITE" id="PS51382"/>
    </source>
</evidence>
<dbReference type="InterPro" id="IPR004331">
    <property type="entry name" value="SPX_dom"/>
</dbReference>
<dbReference type="PANTHER" id="PTHR45978">
    <property type="entry name" value="SPX DOMAIN-CONTAINING PROTEIN 3"/>
    <property type="match status" value="1"/>
</dbReference>
<feature type="domain" description="SPX" evidence="1">
    <location>
        <begin position="1"/>
        <end position="99"/>
    </location>
</feature>
<proteinExistence type="predicted"/>
<dbReference type="EMBL" id="JAWXYG010000006">
    <property type="protein sequence ID" value="KAK4269798.1"/>
    <property type="molecule type" value="Genomic_DNA"/>
</dbReference>
<dbReference type="InterPro" id="IPR031142">
    <property type="entry name" value="SPX_prot"/>
</dbReference>
<organism evidence="2 3">
    <name type="scientific">Acacia crassicarpa</name>
    <name type="common">northern wattle</name>
    <dbReference type="NCBI Taxonomy" id="499986"/>
    <lineage>
        <taxon>Eukaryota</taxon>
        <taxon>Viridiplantae</taxon>
        <taxon>Streptophyta</taxon>
        <taxon>Embryophyta</taxon>
        <taxon>Tracheophyta</taxon>
        <taxon>Spermatophyta</taxon>
        <taxon>Magnoliopsida</taxon>
        <taxon>eudicotyledons</taxon>
        <taxon>Gunneridae</taxon>
        <taxon>Pentapetalae</taxon>
        <taxon>rosids</taxon>
        <taxon>fabids</taxon>
        <taxon>Fabales</taxon>
        <taxon>Fabaceae</taxon>
        <taxon>Caesalpinioideae</taxon>
        <taxon>mimosoid clade</taxon>
        <taxon>Acacieae</taxon>
        <taxon>Acacia</taxon>
    </lineage>
</organism>
<accession>A0AAE1MQ60</accession>
<evidence type="ECO:0000313" key="2">
    <source>
        <dbReference type="EMBL" id="KAK4269798.1"/>
    </source>
</evidence>
<dbReference type="AlphaFoldDB" id="A0AAE1MQ60"/>
<sequence length="99" mass="11517">MKFGKRLKQLIQATLPSWRDKYLSYKELKQLVRLLSSSLAVAPSLLDGSLVNGKAEAEFVYFLNNEIDKFNAFYMEQEEDFIIRHKVSRLSASELSLYH</sequence>
<gene>
    <name evidence="2" type="ORF">QN277_022907</name>
</gene>
<dbReference type="PROSITE" id="PS51382">
    <property type="entry name" value="SPX"/>
    <property type="match status" value="1"/>
</dbReference>
<name>A0AAE1MQ60_9FABA</name>
<dbReference type="Pfam" id="PF03105">
    <property type="entry name" value="SPX"/>
    <property type="match status" value="1"/>
</dbReference>
<comment type="caution">
    <text evidence="2">The sequence shown here is derived from an EMBL/GenBank/DDBJ whole genome shotgun (WGS) entry which is preliminary data.</text>
</comment>
<reference evidence="2" key="1">
    <citation type="submission" date="2023-10" db="EMBL/GenBank/DDBJ databases">
        <title>Chromosome-level genome of the transformable northern wattle, Acacia crassicarpa.</title>
        <authorList>
            <person name="Massaro I."/>
            <person name="Sinha N.R."/>
            <person name="Poethig S."/>
            <person name="Leichty A.R."/>
        </authorList>
    </citation>
    <scope>NUCLEOTIDE SEQUENCE</scope>
    <source>
        <strain evidence="2">Acra3RX</strain>
        <tissue evidence="2">Leaf</tissue>
    </source>
</reference>
<dbReference type="PANTHER" id="PTHR45978:SF2">
    <property type="entry name" value="SPX DOMAIN-CONTAINING PROTEIN 3"/>
    <property type="match status" value="1"/>
</dbReference>